<sequence>MALRTDVVRLESMMTTRRTRSFAALAAASALALSACGGDSDTEGSSSSTSSSAESSASSSEGSESPSESASESPSESESAEGESGGEGSVTASKSGVTFDVPDGWTTVDPSALAKDPDKAPQSIKTMAETAGQPVDQFLTQLSQSIDVLVMGEAEDGFSPNINVIPSPQALTESDLKASLAQQSATVSGTEEVDTDSGKATVATYTMSAGSQTVHGQMIAVPSDSGAAVITVSTIDKDETAEVAKTITDSVTKAS</sequence>
<dbReference type="Proteomes" id="UP000004474">
    <property type="component" value="Unassembled WGS sequence"/>
</dbReference>
<accession>K1DYQ3</accession>
<evidence type="ECO:0000313" key="3">
    <source>
        <dbReference type="Proteomes" id="UP000004474"/>
    </source>
</evidence>
<feature type="region of interest" description="Disordered" evidence="1">
    <location>
        <begin position="33"/>
        <end position="123"/>
    </location>
</feature>
<name>K1DYQ3_9MICO</name>
<protein>
    <submittedName>
        <fullName evidence="2">Dipeptide ABC transporter periplasmic protein</fullName>
    </submittedName>
</protein>
<evidence type="ECO:0000256" key="1">
    <source>
        <dbReference type="SAM" id="MobiDB-lite"/>
    </source>
</evidence>
<comment type="caution">
    <text evidence="2">The sequence shown here is derived from an EMBL/GenBank/DDBJ whole genome shotgun (WGS) entry which is preliminary data.</text>
</comment>
<dbReference type="eggNOG" id="ENOG5031GZE">
    <property type="taxonomic scope" value="Bacteria"/>
</dbReference>
<feature type="compositionally biased region" description="Low complexity" evidence="1">
    <location>
        <begin position="33"/>
        <end position="77"/>
    </location>
</feature>
<dbReference type="AlphaFoldDB" id="K1DYQ3"/>
<dbReference type="EMBL" id="ALWX01000024">
    <property type="protein sequence ID" value="EKA61539.1"/>
    <property type="molecule type" value="Genomic_DNA"/>
</dbReference>
<reference evidence="2 3" key="1">
    <citation type="journal article" date="2012" name="J. Bacteriol.">
        <title>Genome Sequence of Janibacter hoylei MTCC8307, Isolated from the Stratospheric Air.</title>
        <authorList>
            <person name="Pawar S.P."/>
            <person name="Dhotre D.P."/>
            <person name="Shetty S.A."/>
            <person name="Chowdhury S.P."/>
            <person name="Chaudhari B.L."/>
            <person name="Shouche Y.S."/>
        </authorList>
    </citation>
    <scope>NUCLEOTIDE SEQUENCE [LARGE SCALE GENOMIC DNA]</scope>
    <source>
        <strain evidence="2 3">PVAS-1</strain>
    </source>
</reference>
<dbReference type="PATRIC" id="fig|1210046.3.peg.1380"/>
<proteinExistence type="predicted"/>
<evidence type="ECO:0000313" key="2">
    <source>
        <dbReference type="EMBL" id="EKA61539.1"/>
    </source>
</evidence>
<organism evidence="2 3">
    <name type="scientific">Janibacter hoylei PVAS-1</name>
    <dbReference type="NCBI Taxonomy" id="1210046"/>
    <lineage>
        <taxon>Bacteria</taxon>
        <taxon>Bacillati</taxon>
        <taxon>Actinomycetota</taxon>
        <taxon>Actinomycetes</taxon>
        <taxon>Micrococcales</taxon>
        <taxon>Intrasporangiaceae</taxon>
        <taxon>Janibacter</taxon>
    </lineage>
</organism>
<gene>
    <name evidence="2" type="ORF">B277_07126</name>
</gene>